<keyword evidence="1" id="KW-0812">Transmembrane</keyword>
<comment type="caution">
    <text evidence="3">The sequence shown here is derived from an EMBL/GenBank/DDBJ whole genome shotgun (WGS) entry which is preliminary data.</text>
</comment>
<keyword evidence="1" id="KW-0472">Membrane</keyword>
<proteinExistence type="predicted"/>
<keyword evidence="1" id="KW-1133">Transmembrane helix</keyword>
<keyword evidence="4" id="KW-1185">Reference proteome</keyword>
<dbReference type="InterPro" id="IPR045339">
    <property type="entry name" value="DUF6534"/>
</dbReference>
<sequence>MTSMTDRLVLWTMETGLIASLVAVLVMSFFLAMKNNYIWIGLYAILASVNANSLLASLNGRLMFRKMQNESLHMATMSSPCDGRSKSQEPLVIDISHRQQLEVRPEVFKYEEK</sequence>
<feature type="transmembrane region" description="Helical" evidence="1">
    <location>
        <begin position="37"/>
        <end position="58"/>
    </location>
</feature>
<dbReference type="Pfam" id="PF20152">
    <property type="entry name" value="DUF6534"/>
    <property type="match status" value="1"/>
</dbReference>
<feature type="domain" description="DUF6534" evidence="2">
    <location>
        <begin position="2"/>
        <end position="61"/>
    </location>
</feature>
<dbReference type="AlphaFoldDB" id="A0A9P7D855"/>
<evidence type="ECO:0000256" key="1">
    <source>
        <dbReference type="SAM" id="Phobius"/>
    </source>
</evidence>
<dbReference type="Proteomes" id="UP000714275">
    <property type="component" value="Unassembled WGS sequence"/>
</dbReference>
<name>A0A9P7D855_9AGAM</name>
<feature type="transmembrane region" description="Helical" evidence="1">
    <location>
        <begin position="9"/>
        <end position="31"/>
    </location>
</feature>
<dbReference type="EMBL" id="JABBWD010000002">
    <property type="protein sequence ID" value="KAG1783014.1"/>
    <property type="molecule type" value="Genomic_DNA"/>
</dbReference>
<accession>A0A9P7D855</accession>
<reference evidence="3" key="1">
    <citation type="journal article" date="2020" name="New Phytol.">
        <title>Comparative genomics reveals dynamic genome evolution in host specialist ectomycorrhizal fungi.</title>
        <authorList>
            <person name="Lofgren L.A."/>
            <person name="Nguyen N.H."/>
            <person name="Vilgalys R."/>
            <person name="Ruytinx J."/>
            <person name="Liao H.L."/>
            <person name="Branco S."/>
            <person name="Kuo A."/>
            <person name="LaButti K."/>
            <person name="Lipzen A."/>
            <person name="Andreopoulos W."/>
            <person name="Pangilinan J."/>
            <person name="Riley R."/>
            <person name="Hundley H."/>
            <person name="Na H."/>
            <person name="Barry K."/>
            <person name="Grigoriev I.V."/>
            <person name="Stajich J.E."/>
            <person name="Kennedy P.G."/>
        </authorList>
    </citation>
    <scope>NUCLEOTIDE SEQUENCE</scope>
    <source>
        <strain evidence="3">DOB743</strain>
    </source>
</reference>
<gene>
    <name evidence="3" type="ORF">EV702DRAFT_1059582</name>
</gene>
<evidence type="ECO:0000313" key="3">
    <source>
        <dbReference type="EMBL" id="KAG1783014.1"/>
    </source>
</evidence>
<organism evidence="3 4">
    <name type="scientific">Suillus placidus</name>
    <dbReference type="NCBI Taxonomy" id="48579"/>
    <lineage>
        <taxon>Eukaryota</taxon>
        <taxon>Fungi</taxon>
        <taxon>Dikarya</taxon>
        <taxon>Basidiomycota</taxon>
        <taxon>Agaricomycotina</taxon>
        <taxon>Agaricomycetes</taxon>
        <taxon>Agaricomycetidae</taxon>
        <taxon>Boletales</taxon>
        <taxon>Suillineae</taxon>
        <taxon>Suillaceae</taxon>
        <taxon>Suillus</taxon>
    </lineage>
</organism>
<evidence type="ECO:0000259" key="2">
    <source>
        <dbReference type="Pfam" id="PF20152"/>
    </source>
</evidence>
<evidence type="ECO:0000313" key="4">
    <source>
        <dbReference type="Proteomes" id="UP000714275"/>
    </source>
</evidence>
<dbReference type="OrthoDB" id="2673531at2759"/>
<protein>
    <recommendedName>
        <fullName evidence="2">DUF6534 domain-containing protein</fullName>
    </recommendedName>
</protein>